<organism evidence="14 15">
    <name type="scientific">Halocynthiibacter styelae</name>
    <dbReference type="NCBI Taxonomy" id="2761955"/>
    <lineage>
        <taxon>Bacteria</taxon>
        <taxon>Pseudomonadati</taxon>
        <taxon>Pseudomonadota</taxon>
        <taxon>Alphaproteobacteria</taxon>
        <taxon>Rhodobacterales</taxon>
        <taxon>Paracoccaceae</taxon>
        <taxon>Halocynthiibacter</taxon>
    </lineage>
</organism>
<evidence type="ECO:0000256" key="12">
    <source>
        <dbReference type="SAM" id="Phobius"/>
    </source>
</evidence>
<evidence type="ECO:0000256" key="10">
    <source>
        <dbReference type="ARBA" id="ARBA00023033"/>
    </source>
</evidence>
<dbReference type="AlphaFoldDB" id="A0A8J7IZ24"/>
<evidence type="ECO:0000259" key="13">
    <source>
        <dbReference type="Pfam" id="PF00487"/>
    </source>
</evidence>
<evidence type="ECO:0000256" key="2">
    <source>
        <dbReference type="ARBA" id="ARBA00010823"/>
    </source>
</evidence>
<dbReference type="InterPro" id="IPR033885">
    <property type="entry name" value="AlkB/XylM"/>
</dbReference>
<sequence>MLFIEFSRRFPIATYGLVISVPVVLLVIAMIFGGLWALLAFLSVALLTAVMDEILPTDLATSDSPEALIAADRLSAALAGVHFFLLLLGVRALSMNQDMGFWATLFLFSALGHFFGQVSNSNAHELIHRSDKLLFNLGKWVYISLLFGHHTSAHVLVHHRFVATPKDPNSAHMGESFWQFFPRAWKGAFLAGLKAESARLRHRDGKVNPLIHPYTQYLGGAVLMLFLAFLIGGLKAVFVLLALSAFAQMQLMLSDYVQHYGLQRAPMENGRYEPCGPMHSWNSPHFYSSRLMLNAPRHSDHHKNPMRPWPSLEITPGEMPVLPRSLPTMATLALFPRRWFKVMDHRVAALSSGHETGQSWSHKT</sequence>
<evidence type="ECO:0000256" key="11">
    <source>
        <dbReference type="ARBA" id="ARBA00023136"/>
    </source>
</evidence>
<reference evidence="14" key="1">
    <citation type="submission" date="2020-10" db="EMBL/GenBank/DDBJ databases">
        <title>Paenihalocynthiibacter styelae gen. nov., sp. nov., isolated from stalked sea squirt Styela clava.</title>
        <authorList>
            <person name="Kim Y.-O."/>
            <person name="Yoon J.-H."/>
        </authorList>
    </citation>
    <scope>NUCLEOTIDE SEQUENCE</scope>
    <source>
        <strain evidence="14">MYP1-1</strain>
    </source>
</reference>
<keyword evidence="10" id="KW-0503">Monooxygenase</keyword>
<evidence type="ECO:0000313" key="14">
    <source>
        <dbReference type="EMBL" id="MBI1494950.1"/>
    </source>
</evidence>
<protein>
    <submittedName>
        <fullName evidence="14">Alkane 1-monooxygenase</fullName>
    </submittedName>
</protein>
<evidence type="ECO:0000256" key="7">
    <source>
        <dbReference type="ARBA" id="ARBA00022989"/>
    </source>
</evidence>
<feature type="transmembrane region" description="Helical" evidence="12">
    <location>
        <begin position="38"/>
        <end position="55"/>
    </location>
</feature>
<dbReference type="EMBL" id="JADCKQ010000012">
    <property type="protein sequence ID" value="MBI1494950.1"/>
    <property type="molecule type" value="Genomic_DNA"/>
</dbReference>
<proteinExistence type="inferred from homology"/>
<keyword evidence="4" id="KW-0997">Cell inner membrane</keyword>
<feature type="transmembrane region" description="Helical" evidence="12">
    <location>
        <begin position="99"/>
        <end position="116"/>
    </location>
</feature>
<keyword evidence="15" id="KW-1185">Reference proteome</keyword>
<keyword evidence="9" id="KW-0408">Iron</keyword>
<evidence type="ECO:0000256" key="3">
    <source>
        <dbReference type="ARBA" id="ARBA00022475"/>
    </source>
</evidence>
<feature type="transmembrane region" description="Helical" evidence="12">
    <location>
        <begin position="217"/>
        <end position="243"/>
    </location>
</feature>
<dbReference type="GO" id="GO:0005886">
    <property type="term" value="C:plasma membrane"/>
    <property type="evidence" value="ECO:0007669"/>
    <property type="project" value="UniProtKB-SubCell"/>
</dbReference>
<dbReference type="CDD" id="cd03512">
    <property type="entry name" value="Alkane-hydroxylase"/>
    <property type="match status" value="1"/>
</dbReference>
<evidence type="ECO:0000256" key="8">
    <source>
        <dbReference type="ARBA" id="ARBA00023002"/>
    </source>
</evidence>
<dbReference type="Proteomes" id="UP000640583">
    <property type="component" value="Unassembled WGS sequence"/>
</dbReference>
<keyword evidence="5 12" id="KW-0812">Transmembrane</keyword>
<dbReference type="PANTHER" id="PTHR38674">
    <property type="entry name" value="ALKANE 1-MONOOXYGENASE 1"/>
    <property type="match status" value="1"/>
</dbReference>
<comment type="similarity">
    <text evidence="2">Belongs to the fatty acid desaturase type 1 family. AlkB subfamily.</text>
</comment>
<evidence type="ECO:0000256" key="6">
    <source>
        <dbReference type="ARBA" id="ARBA00022723"/>
    </source>
</evidence>
<feature type="transmembrane region" description="Helical" evidence="12">
    <location>
        <begin position="12"/>
        <end position="32"/>
    </location>
</feature>
<keyword evidence="7 12" id="KW-1133">Transmembrane helix</keyword>
<gene>
    <name evidence="14" type="ORF">H1D41_15000</name>
</gene>
<feature type="transmembrane region" description="Helical" evidence="12">
    <location>
        <begin position="76"/>
        <end position="93"/>
    </location>
</feature>
<accession>A0A8J7IZ24</accession>
<dbReference type="GO" id="GO:0046872">
    <property type="term" value="F:metal ion binding"/>
    <property type="evidence" value="ECO:0007669"/>
    <property type="project" value="UniProtKB-KW"/>
</dbReference>
<dbReference type="GO" id="GO:0004497">
    <property type="term" value="F:monooxygenase activity"/>
    <property type="evidence" value="ECO:0007669"/>
    <property type="project" value="UniProtKB-KW"/>
</dbReference>
<comment type="subcellular location">
    <subcellularLocation>
        <location evidence="1">Cell inner membrane</location>
        <topology evidence="1">Multi-pass membrane protein</topology>
    </subcellularLocation>
</comment>
<comment type="caution">
    <text evidence="14">The sequence shown here is derived from an EMBL/GenBank/DDBJ whole genome shotgun (WGS) entry which is preliminary data.</text>
</comment>
<keyword evidence="3" id="KW-1003">Cell membrane</keyword>
<dbReference type="Pfam" id="PF00487">
    <property type="entry name" value="FA_desaturase"/>
    <property type="match status" value="1"/>
</dbReference>
<keyword evidence="8" id="KW-0560">Oxidoreductase</keyword>
<feature type="domain" description="Fatty acid desaturase" evidence="13">
    <location>
        <begin position="102"/>
        <end position="324"/>
    </location>
</feature>
<evidence type="ECO:0000256" key="4">
    <source>
        <dbReference type="ARBA" id="ARBA00022519"/>
    </source>
</evidence>
<evidence type="ECO:0000256" key="1">
    <source>
        <dbReference type="ARBA" id="ARBA00004429"/>
    </source>
</evidence>
<dbReference type="RefSeq" id="WP_228849678.1">
    <property type="nucleotide sequence ID" value="NZ_JADCKQ010000012.1"/>
</dbReference>
<evidence type="ECO:0000256" key="9">
    <source>
        <dbReference type="ARBA" id="ARBA00023004"/>
    </source>
</evidence>
<keyword evidence="11 12" id="KW-0472">Membrane</keyword>
<dbReference type="GO" id="GO:0006629">
    <property type="term" value="P:lipid metabolic process"/>
    <property type="evidence" value="ECO:0007669"/>
    <property type="project" value="InterPro"/>
</dbReference>
<evidence type="ECO:0000313" key="15">
    <source>
        <dbReference type="Proteomes" id="UP000640583"/>
    </source>
</evidence>
<name>A0A8J7IZ24_9RHOB</name>
<dbReference type="InterPro" id="IPR005804">
    <property type="entry name" value="FA_desaturase_dom"/>
</dbReference>
<dbReference type="PANTHER" id="PTHR38674:SF1">
    <property type="entry name" value="ALKANE 1-MONOOXYGENASE 1"/>
    <property type="match status" value="1"/>
</dbReference>
<keyword evidence="6" id="KW-0479">Metal-binding</keyword>
<evidence type="ECO:0000256" key="5">
    <source>
        <dbReference type="ARBA" id="ARBA00022692"/>
    </source>
</evidence>